<reference evidence="12" key="1">
    <citation type="submission" date="2025-08" db="UniProtKB">
        <authorList>
            <consortium name="RefSeq"/>
        </authorList>
    </citation>
    <scope>IDENTIFICATION</scope>
    <source>
        <tissue evidence="12">Muscle</tissue>
    </source>
</reference>
<gene>
    <name evidence="12" type="primary">LOC104959539</name>
</gene>
<comment type="similarity">
    <text evidence="2">Belongs to the glycosyltransferase 29 family.</text>
</comment>
<keyword evidence="6" id="KW-0735">Signal-anchor</keyword>
<evidence type="ECO:0000256" key="5">
    <source>
        <dbReference type="ARBA" id="ARBA00022692"/>
    </source>
</evidence>
<dbReference type="GO" id="GO:0003828">
    <property type="term" value="F:alpha-N-acetylneuraminate alpha-2,8-sialyltransferase activity"/>
    <property type="evidence" value="ECO:0007669"/>
    <property type="project" value="TreeGrafter"/>
</dbReference>
<evidence type="ECO:0000256" key="4">
    <source>
        <dbReference type="ARBA" id="ARBA00022679"/>
    </source>
</evidence>
<evidence type="ECO:0000256" key="10">
    <source>
        <dbReference type="ARBA" id="ARBA00023180"/>
    </source>
</evidence>
<organism evidence="11 12">
    <name type="scientific">Notothenia coriiceps</name>
    <name type="common">black rockcod</name>
    <dbReference type="NCBI Taxonomy" id="8208"/>
    <lineage>
        <taxon>Eukaryota</taxon>
        <taxon>Metazoa</taxon>
        <taxon>Chordata</taxon>
        <taxon>Craniata</taxon>
        <taxon>Vertebrata</taxon>
        <taxon>Euteleostomi</taxon>
        <taxon>Actinopterygii</taxon>
        <taxon>Neopterygii</taxon>
        <taxon>Teleostei</taxon>
        <taxon>Neoteleostei</taxon>
        <taxon>Acanthomorphata</taxon>
        <taxon>Eupercaria</taxon>
        <taxon>Perciformes</taxon>
        <taxon>Notothenioidei</taxon>
        <taxon>Nototheniidae</taxon>
        <taxon>Notothenia</taxon>
    </lineage>
</organism>
<dbReference type="GeneID" id="104959539"/>
<keyword evidence="10" id="KW-0325">Glycoprotein</keyword>
<dbReference type="Pfam" id="PF00777">
    <property type="entry name" value="Glyco_transf_29"/>
    <property type="match status" value="1"/>
</dbReference>
<evidence type="ECO:0000256" key="3">
    <source>
        <dbReference type="ARBA" id="ARBA00022676"/>
    </source>
</evidence>
<keyword evidence="5" id="KW-0812">Transmembrane</keyword>
<evidence type="ECO:0000256" key="6">
    <source>
        <dbReference type="ARBA" id="ARBA00022968"/>
    </source>
</evidence>
<evidence type="ECO:0000256" key="2">
    <source>
        <dbReference type="ARBA" id="ARBA00006003"/>
    </source>
</evidence>
<comment type="subcellular location">
    <subcellularLocation>
        <location evidence="1">Golgi apparatus membrane</location>
        <topology evidence="1">Single-pass type II membrane protein</topology>
    </subcellularLocation>
</comment>
<dbReference type="PANTHER" id="PTHR11987:SF50">
    <property type="entry name" value="ALPHA-2,8-SIALYLTRANSFERASE 8F"/>
    <property type="match status" value="1"/>
</dbReference>
<dbReference type="Proteomes" id="UP000504611">
    <property type="component" value="Unplaced"/>
</dbReference>
<keyword evidence="11" id="KW-1185">Reference proteome</keyword>
<dbReference type="KEGG" id="ncc:104959539"/>
<evidence type="ECO:0000256" key="1">
    <source>
        <dbReference type="ARBA" id="ARBA00004323"/>
    </source>
</evidence>
<dbReference type="GO" id="GO:0009311">
    <property type="term" value="P:oligosaccharide metabolic process"/>
    <property type="evidence" value="ECO:0007669"/>
    <property type="project" value="TreeGrafter"/>
</dbReference>
<dbReference type="Gene3D" id="3.90.1480.20">
    <property type="entry name" value="Glycosyl transferase family 29"/>
    <property type="match status" value="1"/>
</dbReference>
<dbReference type="InterPro" id="IPR050943">
    <property type="entry name" value="Glycosyltr_29_Sialyltrsf"/>
</dbReference>
<dbReference type="AlphaFoldDB" id="A0A6I9PC31"/>
<proteinExistence type="inferred from homology"/>
<keyword evidence="3" id="KW-0328">Glycosyltransferase</keyword>
<sequence>MIDSAELVIRCNLPSLGKGYEKHVGTKTDLVTANPSIMLKEYGGLMGPRRPFVESLHSYGKSMMVLSPFSYAHTTPVCLRAVYSIRDFESPIQPMFFNPDYFRSLALFWRSRGLRRGLLRTGLVMVNIALEQCANVHLYGFWPFSNHPFELNAVNNHYYDDKKAAWTVHFMPAEFDLLLRLHSQGVIRLHLGNCRPGKNEFPGPEIEETGHLKNRDISWWAEGSSQNLSLNYAFSIQSTHSPPISVPRPSEKRAKPEGAIEYIFTCTNSYI</sequence>
<name>A0A6I9PC31_9TELE</name>
<evidence type="ECO:0000313" key="12">
    <source>
        <dbReference type="RefSeq" id="XP_010785742.1"/>
    </source>
</evidence>
<keyword evidence="8" id="KW-0333">Golgi apparatus</keyword>
<dbReference type="OrthoDB" id="10264956at2759"/>
<keyword evidence="4" id="KW-0808">Transferase</keyword>
<dbReference type="GO" id="GO:0006491">
    <property type="term" value="P:N-glycan processing"/>
    <property type="evidence" value="ECO:0007669"/>
    <property type="project" value="TreeGrafter"/>
</dbReference>
<dbReference type="PANTHER" id="PTHR11987">
    <property type="entry name" value="ALPHA-2,8-SIALYLTRANSFERASE"/>
    <property type="match status" value="1"/>
</dbReference>
<accession>A0A6I9PC31</accession>
<dbReference type="RefSeq" id="XP_010785742.1">
    <property type="nucleotide sequence ID" value="XM_010787440.1"/>
</dbReference>
<dbReference type="InterPro" id="IPR001675">
    <property type="entry name" value="Glyco_trans_29"/>
</dbReference>
<dbReference type="GO" id="GO:0000139">
    <property type="term" value="C:Golgi membrane"/>
    <property type="evidence" value="ECO:0007669"/>
    <property type="project" value="UniProtKB-SubCell"/>
</dbReference>
<evidence type="ECO:0000256" key="7">
    <source>
        <dbReference type="ARBA" id="ARBA00022989"/>
    </source>
</evidence>
<evidence type="ECO:0000256" key="8">
    <source>
        <dbReference type="ARBA" id="ARBA00023034"/>
    </source>
</evidence>
<evidence type="ECO:0000313" key="11">
    <source>
        <dbReference type="Proteomes" id="UP000504611"/>
    </source>
</evidence>
<evidence type="ECO:0000256" key="9">
    <source>
        <dbReference type="ARBA" id="ARBA00023136"/>
    </source>
</evidence>
<keyword evidence="9" id="KW-0472">Membrane</keyword>
<keyword evidence="7" id="KW-1133">Transmembrane helix</keyword>
<protein>
    <submittedName>
        <fullName evidence="12">Alpha-2,8-sialyltransferase 8F-like</fullName>
    </submittedName>
</protein>
<dbReference type="InterPro" id="IPR038578">
    <property type="entry name" value="GT29-like_sf"/>
</dbReference>